<keyword evidence="1" id="KW-0862">Zinc</keyword>
<protein>
    <recommendedName>
        <fullName evidence="4">C3H1-type domain-containing protein</fullName>
    </recommendedName>
</protein>
<dbReference type="InterPro" id="IPR000571">
    <property type="entry name" value="Znf_CCCH"/>
</dbReference>
<keyword evidence="1" id="KW-0863">Zinc-finger</keyword>
<dbReference type="PANTHER" id="PTHR37543">
    <property type="entry name" value="CCCH ZINC FINGER DNA BINDING PROTEIN (AFU_ORTHOLOGUE AFUA_5G12760)"/>
    <property type="match status" value="1"/>
</dbReference>
<dbReference type="InterPro" id="IPR057683">
    <property type="entry name" value="DUF7923"/>
</dbReference>
<feature type="zinc finger region" description="C3H1-type" evidence="1">
    <location>
        <begin position="369"/>
        <end position="397"/>
    </location>
</feature>
<evidence type="ECO:0000313" key="5">
    <source>
        <dbReference type="EMBL" id="KAF2258290.1"/>
    </source>
</evidence>
<keyword evidence="6" id="KW-1185">Reference proteome</keyword>
<dbReference type="OrthoDB" id="3512845at2759"/>
<dbReference type="GO" id="GO:0008270">
    <property type="term" value="F:zinc ion binding"/>
    <property type="evidence" value="ECO:0007669"/>
    <property type="project" value="UniProtKB-KW"/>
</dbReference>
<feature type="coiled-coil region" evidence="2">
    <location>
        <begin position="59"/>
        <end position="93"/>
    </location>
</feature>
<proteinExistence type="predicted"/>
<feature type="region of interest" description="Disordered" evidence="3">
    <location>
        <begin position="1"/>
        <end position="24"/>
    </location>
</feature>
<evidence type="ECO:0000259" key="4">
    <source>
        <dbReference type="PROSITE" id="PS50103"/>
    </source>
</evidence>
<organism evidence="5 6">
    <name type="scientific">Lojkania enalia</name>
    <dbReference type="NCBI Taxonomy" id="147567"/>
    <lineage>
        <taxon>Eukaryota</taxon>
        <taxon>Fungi</taxon>
        <taxon>Dikarya</taxon>
        <taxon>Ascomycota</taxon>
        <taxon>Pezizomycotina</taxon>
        <taxon>Dothideomycetes</taxon>
        <taxon>Pleosporomycetidae</taxon>
        <taxon>Pleosporales</taxon>
        <taxon>Pleosporales incertae sedis</taxon>
        <taxon>Lojkania</taxon>
    </lineage>
</organism>
<comment type="caution">
    <text evidence="5">The sequence shown here is derived from an EMBL/GenBank/DDBJ whole genome shotgun (WGS) entry which is preliminary data.</text>
</comment>
<accession>A0A9P4JYQ7</accession>
<dbReference type="PROSITE" id="PS50103">
    <property type="entry name" value="ZF_C3H1"/>
    <property type="match status" value="1"/>
</dbReference>
<evidence type="ECO:0000256" key="2">
    <source>
        <dbReference type="SAM" id="Coils"/>
    </source>
</evidence>
<gene>
    <name evidence="5" type="ORF">CC78DRAFT_587336</name>
</gene>
<dbReference type="Proteomes" id="UP000800093">
    <property type="component" value="Unassembled WGS sequence"/>
</dbReference>
<evidence type="ECO:0000256" key="3">
    <source>
        <dbReference type="SAM" id="MobiDB-lite"/>
    </source>
</evidence>
<keyword evidence="1" id="KW-0479">Metal-binding</keyword>
<keyword evidence="2" id="KW-0175">Coiled coil</keyword>
<name>A0A9P4JYQ7_9PLEO</name>
<evidence type="ECO:0000256" key="1">
    <source>
        <dbReference type="PROSITE-ProRule" id="PRU00723"/>
    </source>
</evidence>
<dbReference type="PANTHER" id="PTHR37543:SF1">
    <property type="entry name" value="CCCH ZINC FINGER DNA BINDING PROTEIN (AFU_ORTHOLOGUE AFUA_5G12760)"/>
    <property type="match status" value="1"/>
</dbReference>
<sequence length="473" mass="53857">MSPASVFNNSPMPNKSTLITQSTDGSIDSNATEIWARYHAIQRNDAVKNVFVQELIMRYEILSQEYKSAVDNYNTEREEIRKWQEDKQRYAQALQSYRTSFAGAPSGPSFERDPFVLVLLDADGIVFQDEFFRSGELGGRDAAHQLHTAVQHHVQRELTDVPTDLRIVCRVYANVRGLAEVLVRIGVVEEITPVLDFVRGFTRGKTLFDFVDVGPGKDRTDEKLNECFKLYLNDFHCRKIFLGCSHDNGYARILEGYSANKMYIEKIILLEGVPFEKELLHLPFSTQKFPGIFRETKLSVWSAPPSNNRTPPPALGRLWAAKAAVPPPVVAELPIYKPSNREEIIARNRGGQRVDPPCRDYDKAEVDRIKKMKLCNVHFLRHECPFDKKCTHRHDYTPSNSELSTLRLVARMAPCQYGSSCQDIKCIYGHRCPAPEAKKSVKGQKPCIFGEDCKFPFELHNIDCAVVKTLVIR</sequence>
<dbReference type="InterPro" id="IPR057654">
    <property type="entry name" value="Znf-CCCH_tandem"/>
</dbReference>
<dbReference type="Pfam" id="PF25540">
    <property type="entry name" value="DUF7923"/>
    <property type="match status" value="1"/>
</dbReference>
<dbReference type="AlphaFoldDB" id="A0A9P4JYQ7"/>
<feature type="domain" description="C3H1-type" evidence="4">
    <location>
        <begin position="369"/>
        <end position="397"/>
    </location>
</feature>
<evidence type="ECO:0000313" key="6">
    <source>
        <dbReference type="Proteomes" id="UP000800093"/>
    </source>
</evidence>
<reference evidence="6" key="1">
    <citation type="journal article" date="2020" name="Stud. Mycol.">
        <title>101 Dothideomycetes genomes: A test case for predicting lifestyles and emergence of pathogens.</title>
        <authorList>
            <person name="Haridas S."/>
            <person name="Albert R."/>
            <person name="Binder M."/>
            <person name="Bloem J."/>
            <person name="LaButti K."/>
            <person name="Salamov A."/>
            <person name="Andreopoulos B."/>
            <person name="Baker S."/>
            <person name="Barry K."/>
            <person name="Bills G."/>
            <person name="Bluhm B."/>
            <person name="Cannon C."/>
            <person name="Castanera R."/>
            <person name="Culley D."/>
            <person name="Daum C."/>
            <person name="Ezra D."/>
            <person name="Gonzalez J."/>
            <person name="Henrissat B."/>
            <person name="Kuo A."/>
            <person name="Liang C."/>
            <person name="Lipzen A."/>
            <person name="Lutzoni F."/>
            <person name="Magnuson J."/>
            <person name="Mondo S."/>
            <person name="Nolan M."/>
            <person name="Ohm R."/>
            <person name="Pangilinan J."/>
            <person name="Park H.-J."/>
            <person name="Ramirez L."/>
            <person name="Alfaro M."/>
            <person name="Sun H."/>
            <person name="Tritt A."/>
            <person name="Yoshinaga Y."/>
            <person name="Zwiers L.-H."/>
            <person name="Turgeon B."/>
            <person name="Goodwin S."/>
            <person name="Spatafora J."/>
            <person name="Crous P."/>
            <person name="Grigoriev I."/>
        </authorList>
    </citation>
    <scope>NUCLEOTIDE SEQUENCE [LARGE SCALE GENOMIC DNA]</scope>
    <source>
        <strain evidence="6">CBS 304.66</strain>
    </source>
</reference>
<dbReference type="Gene3D" id="4.10.1000.40">
    <property type="match status" value="1"/>
</dbReference>
<dbReference type="EMBL" id="ML986773">
    <property type="protein sequence ID" value="KAF2258290.1"/>
    <property type="molecule type" value="Genomic_DNA"/>
</dbReference>
<dbReference type="Pfam" id="PF25543">
    <property type="entry name" value="zf-CCCH_tandem"/>
    <property type="match status" value="1"/>
</dbReference>